<dbReference type="OrthoDB" id="9778250at2"/>
<dbReference type="GO" id="GO:0006508">
    <property type="term" value="P:proteolysis"/>
    <property type="evidence" value="ECO:0007669"/>
    <property type="project" value="InterPro"/>
</dbReference>
<dbReference type="Gene3D" id="3.40.630.10">
    <property type="entry name" value="Zn peptidases"/>
    <property type="match status" value="2"/>
</dbReference>
<feature type="domain" description="Peptidase M28" evidence="2">
    <location>
        <begin position="307"/>
        <end position="520"/>
    </location>
</feature>
<keyword evidence="1" id="KW-0732">Signal</keyword>
<dbReference type="SUPFAM" id="SSF52025">
    <property type="entry name" value="PA domain"/>
    <property type="match status" value="1"/>
</dbReference>
<dbReference type="RefSeq" id="WP_035594463.1">
    <property type="nucleotide sequence ID" value="NZ_ARYM01000003.1"/>
</dbReference>
<feature type="chain" id="PRO_5001615592" evidence="1">
    <location>
        <begin position="23"/>
        <end position="551"/>
    </location>
</feature>
<dbReference type="GO" id="GO:0008235">
    <property type="term" value="F:metalloexopeptidase activity"/>
    <property type="evidence" value="ECO:0007669"/>
    <property type="project" value="InterPro"/>
</dbReference>
<dbReference type="Gene3D" id="3.50.30.30">
    <property type="match status" value="1"/>
</dbReference>
<evidence type="ECO:0000256" key="1">
    <source>
        <dbReference type="SAM" id="SignalP"/>
    </source>
</evidence>
<dbReference type="AlphaFoldDB" id="A0A062VBS8"/>
<sequence>MSRSLPSLVLAAALMLGACVPAAPPPPPAPVELPGANAENIRADMKFLASDDLEGREAGTPGFDLAADYVAAEFSEIGLKPAGNAGSYMQTITFLRSVRAPEGRLMEVTNTATGAPVPFTENVDYAMGNSLSAPSTDVTGEAVFVGFGIVAPDLGRDDYAGLDLNGKIAVMLSGTPKGIQSEERAFYGSRKFVNASEHGAIGIVTLETPTSRGVYPFERLIREGRLDGASLTWISADGAPFDRAPNIKAGASVSLDSAAKLFEGTGESWPAILEAAEAEGGTVKSFALPYTIHLTQTSTHDQVQSANVIGMIEGTDPVLKNEVIVLTAHLDHIGITRGIEGDQINNGALDNASGIATLLEAARMLKAGPAMKRSVMFIALTAEEKGLLGAQYFALNPTVPKGNIVANVNLDMPILTYPFTDLVVFGGARSTIIEEVEKAAAEMDITLSPDPVPDQGLFTRSDHFRFVEAGIPSVYLIPGWENGGAEEFARHMTTNYHRPSDDMANSIDFDAAARFAAIKARIALALANADQRPLWRKDDFFARQFNGPMEP</sequence>
<evidence type="ECO:0000313" key="4">
    <source>
        <dbReference type="Proteomes" id="UP000027100"/>
    </source>
</evidence>
<reference evidence="3 4" key="1">
    <citation type="journal article" date="2014" name="Antonie Van Leeuwenhoek">
        <title>Hyphomonas beringensis sp. nov. and Hyphomonas chukchiensis sp. nov., isolated from surface seawater of the Bering Sea and Chukchi Sea.</title>
        <authorList>
            <person name="Li C."/>
            <person name="Lai Q."/>
            <person name="Li G."/>
            <person name="Dong C."/>
            <person name="Wang J."/>
            <person name="Liao Y."/>
            <person name="Shao Z."/>
        </authorList>
    </citation>
    <scope>NUCLEOTIDE SEQUENCE [LARGE SCALE GENOMIC DNA]</scope>
    <source>
        <strain evidence="3 4">PS728</strain>
    </source>
</reference>
<dbReference type="InterPro" id="IPR045175">
    <property type="entry name" value="M28_fam"/>
</dbReference>
<dbReference type="PANTHER" id="PTHR12147">
    <property type="entry name" value="METALLOPEPTIDASE M28 FAMILY MEMBER"/>
    <property type="match status" value="1"/>
</dbReference>
<evidence type="ECO:0000313" key="3">
    <source>
        <dbReference type="EMBL" id="KCZ99895.1"/>
    </source>
</evidence>
<dbReference type="SUPFAM" id="SSF53187">
    <property type="entry name" value="Zn-dependent exopeptidases"/>
    <property type="match status" value="1"/>
</dbReference>
<keyword evidence="4" id="KW-1185">Reference proteome</keyword>
<dbReference type="InterPro" id="IPR046450">
    <property type="entry name" value="PA_dom_sf"/>
</dbReference>
<dbReference type="InterPro" id="IPR007484">
    <property type="entry name" value="Peptidase_M28"/>
</dbReference>
<comment type="caution">
    <text evidence="3">The sequence shown here is derived from an EMBL/GenBank/DDBJ whole genome shotgun (WGS) entry which is preliminary data.</text>
</comment>
<accession>A0A062VBS8</accession>
<gene>
    <name evidence="3" type="ORF">HPO_03349</name>
</gene>
<feature type="signal peptide" evidence="1">
    <location>
        <begin position="1"/>
        <end position="22"/>
    </location>
</feature>
<dbReference type="EMBL" id="ARYM01000003">
    <property type="protein sequence ID" value="KCZ99895.1"/>
    <property type="molecule type" value="Genomic_DNA"/>
</dbReference>
<dbReference type="PATRIC" id="fig|1280954.3.peg.684"/>
<proteinExistence type="predicted"/>
<dbReference type="eggNOG" id="COG2234">
    <property type="taxonomic scope" value="Bacteria"/>
</dbReference>
<dbReference type="PANTHER" id="PTHR12147:SF26">
    <property type="entry name" value="PEPTIDASE M28 DOMAIN-CONTAINING PROTEIN"/>
    <property type="match status" value="1"/>
</dbReference>
<name>A0A062VBS8_9PROT</name>
<dbReference type="STRING" id="1280954.HPO_03349"/>
<protein>
    <submittedName>
        <fullName evidence="3">M20/M25/M40 family peptidase</fullName>
    </submittedName>
</protein>
<dbReference type="Proteomes" id="UP000027100">
    <property type="component" value="Unassembled WGS sequence"/>
</dbReference>
<organism evidence="3 4">
    <name type="scientific">Hyphomonas polymorpha PS728</name>
    <dbReference type="NCBI Taxonomy" id="1280954"/>
    <lineage>
        <taxon>Bacteria</taxon>
        <taxon>Pseudomonadati</taxon>
        <taxon>Pseudomonadota</taxon>
        <taxon>Alphaproteobacteria</taxon>
        <taxon>Hyphomonadales</taxon>
        <taxon>Hyphomonadaceae</taxon>
        <taxon>Hyphomonas</taxon>
    </lineage>
</organism>
<evidence type="ECO:0000259" key="2">
    <source>
        <dbReference type="Pfam" id="PF04389"/>
    </source>
</evidence>
<dbReference type="PROSITE" id="PS51257">
    <property type="entry name" value="PROKAR_LIPOPROTEIN"/>
    <property type="match status" value="1"/>
</dbReference>
<dbReference type="CDD" id="cd04820">
    <property type="entry name" value="PA_M28_1_1"/>
    <property type="match status" value="1"/>
</dbReference>
<dbReference type="Pfam" id="PF04389">
    <property type="entry name" value="Peptidase_M28"/>
    <property type="match status" value="1"/>
</dbReference>